<dbReference type="GeneID" id="24096021"/>
<protein>
    <recommendedName>
        <fullName evidence="1">F-box domain-containing protein</fullName>
    </recommendedName>
</protein>
<name>J4GNB7_9APHY</name>
<dbReference type="InParanoid" id="J4GNB7"/>
<keyword evidence="3" id="KW-1185">Reference proteome</keyword>
<dbReference type="InterPro" id="IPR001810">
    <property type="entry name" value="F-box_dom"/>
</dbReference>
<evidence type="ECO:0000313" key="3">
    <source>
        <dbReference type="Proteomes" id="UP000006352"/>
    </source>
</evidence>
<accession>J4GNB7</accession>
<dbReference type="RefSeq" id="XP_012180393.1">
    <property type="nucleotide sequence ID" value="XM_012325003.1"/>
</dbReference>
<dbReference type="OrthoDB" id="3145912at2759"/>
<dbReference type="HOGENOM" id="CLU_051720_0_1_1"/>
<feature type="domain" description="F-box" evidence="1">
    <location>
        <begin position="6"/>
        <end position="54"/>
    </location>
</feature>
<reference evidence="2 3" key="1">
    <citation type="journal article" date="2012" name="Appl. Environ. Microbiol.">
        <title>Short-read sequencing for genomic analysis of the brown rot fungus Fibroporia radiculosa.</title>
        <authorList>
            <person name="Tang J.D."/>
            <person name="Perkins A.D."/>
            <person name="Sonstegard T.S."/>
            <person name="Schroeder S.G."/>
            <person name="Burgess S.C."/>
            <person name="Diehl S.V."/>
        </authorList>
    </citation>
    <scope>NUCLEOTIDE SEQUENCE [LARGE SCALE GENOMIC DNA]</scope>
    <source>
        <strain evidence="2 3">TFFH 294</strain>
    </source>
</reference>
<sequence>MSADAPLVFSNLPTELLRDIFEHAAVADIITARALSLVSSAVHHWTDPILYRTVVLSSARDLRSFLSAISHKPADFVRTRVKHLGIFALGPVQSIDRVLSACRDVQSLACGFHLPGYKQVRGCDALQALQRSREQHLLGLSCRDGWDTALVGPSVTHLRIHLTSCDAGDPNAPFGLALGTGSPSDSGWERLIGLSALTHLAIVYRYSPKMPADAILSALQQLLLLGSSPSSKAAPPRFQLILIQVLGSTADRSSTDATVELINKAVVQTGGSTLRIVAESAPASVVRQWETAVRGGPSIWESAEEVVKTRLATAAKKTNAQGGE</sequence>
<evidence type="ECO:0000313" key="2">
    <source>
        <dbReference type="EMBL" id="CCM01110.1"/>
    </source>
</evidence>
<proteinExistence type="predicted"/>
<organism evidence="2 3">
    <name type="scientific">Fibroporia radiculosa</name>
    <dbReference type="NCBI Taxonomy" id="599839"/>
    <lineage>
        <taxon>Eukaryota</taxon>
        <taxon>Fungi</taxon>
        <taxon>Dikarya</taxon>
        <taxon>Basidiomycota</taxon>
        <taxon>Agaricomycotina</taxon>
        <taxon>Agaricomycetes</taxon>
        <taxon>Polyporales</taxon>
        <taxon>Fibroporiaceae</taxon>
        <taxon>Fibroporia</taxon>
    </lineage>
</organism>
<dbReference type="PROSITE" id="PS50181">
    <property type="entry name" value="FBOX"/>
    <property type="match status" value="1"/>
</dbReference>
<dbReference type="Proteomes" id="UP000006352">
    <property type="component" value="Unassembled WGS sequence"/>
</dbReference>
<evidence type="ECO:0000259" key="1">
    <source>
        <dbReference type="PROSITE" id="PS50181"/>
    </source>
</evidence>
<dbReference type="EMBL" id="HE797020">
    <property type="protein sequence ID" value="CCM01110.1"/>
    <property type="molecule type" value="Genomic_DNA"/>
</dbReference>
<dbReference type="AlphaFoldDB" id="J4GNB7"/>
<gene>
    <name evidence="2" type="ORF">FIBRA_03158</name>
</gene>